<evidence type="ECO:0000256" key="1">
    <source>
        <dbReference type="SAM" id="MobiDB-lite"/>
    </source>
</evidence>
<reference evidence="2" key="1">
    <citation type="submission" date="2020-04" db="EMBL/GenBank/DDBJ databases">
        <title>Analysis of mating type loci in Filobasidium floriforme.</title>
        <authorList>
            <person name="Nowrousian M."/>
        </authorList>
    </citation>
    <scope>NUCLEOTIDE SEQUENCE</scope>
    <source>
        <strain evidence="2">CBS 6242</strain>
    </source>
</reference>
<dbReference type="EMBL" id="JABELV010000138">
    <property type="protein sequence ID" value="KAG7529725.1"/>
    <property type="molecule type" value="Genomic_DNA"/>
</dbReference>
<evidence type="ECO:0000313" key="3">
    <source>
        <dbReference type="Proteomes" id="UP000812966"/>
    </source>
</evidence>
<keyword evidence="3" id="KW-1185">Reference proteome</keyword>
<gene>
    <name evidence="2" type="ORF">FFLO_05452</name>
</gene>
<name>A0A8K0JII2_9TREE</name>
<evidence type="ECO:0000313" key="2">
    <source>
        <dbReference type="EMBL" id="KAG7529725.1"/>
    </source>
</evidence>
<organism evidence="2 3">
    <name type="scientific">Filobasidium floriforme</name>
    <dbReference type="NCBI Taxonomy" id="5210"/>
    <lineage>
        <taxon>Eukaryota</taxon>
        <taxon>Fungi</taxon>
        <taxon>Dikarya</taxon>
        <taxon>Basidiomycota</taxon>
        <taxon>Agaricomycotina</taxon>
        <taxon>Tremellomycetes</taxon>
        <taxon>Filobasidiales</taxon>
        <taxon>Filobasidiaceae</taxon>
        <taxon>Filobasidium</taxon>
    </lineage>
</organism>
<protein>
    <submittedName>
        <fullName evidence="2">Uncharacterized protein</fullName>
    </submittedName>
</protein>
<dbReference type="AlphaFoldDB" id="A0A8K0JII2"/>
<comment type="caution">
    <text evidence="2">The sequence shown here is derived from an EMBL/GenBank/DDBJ whole genome shotgun (WGS) entry which is preliminary data.</text>
</comment>
<proteinExistence type="predicted"/>
<dbReference type="Proteomes" id="UP000812966">
    <property type="component" value="Unassembled WGS sequence"/>
</dbReference>
<sequence length="410" mass="45255">MEQIDVSGASAVGMMWQVSPIRERQKRSDRVDPRIDDLRFAFATPSPTNRPIHCSLAHFHPALLVERFAHEYATSNVGFDGSDYMTIALSWYHRSHVHGPHSTYVCYGSADETDHADPNLCAMPFASTYQGQEGHGINHTVPTGPFNRDSVFPQQPLVSRQADISTRGLTSFTRMADHAGLLTQPGDINQTPSLFVQEPAHSPCRSVMDANCTWNHSVWPSTVTVPSAFGPLDQAPTCFQEEFPDSARYTLQSSNPTEDEPSQNYPGHSSASMSARGNGGSNANTSAVIYGGITKIHVRRPKKAATRRGPPDISSNDFVASKIDNAMEYSVSASQSRSTRSFDKVVEKRLVWADPNYQGDLTEQLRNNIQKISRALRIIAEAWEVQLATGTQGIYKITCIREKDGRTSVL</sequence>
<accession>A0A8K0JII2</accession>
<feature type="region of interest" description="Disordered" evidence="1">
    <location>
        <begin position="250"/>
        <end position="280"/>
    </location>
</feature>